<dbReference type="GO" id="GO:0005737">
    <property type="term" value="C:cytoplasm"/>
    <property type="evidence" value="ECO:0007669"/>
    <property type="project" value="UniProtKB-SubCell"/>
</dbReference>
<keyword evidence="4 6" id="KW-0808">Transferase</keyword>
<keyword evidence="9" id="KW-1185">Reference proteome</keyword>
<evidence type="ECO:0000256" key="5">
    <source>
        <dbReference type="ARBA" id="ARBA00022691"/>
    </source>
</evidence>
<dbReference type="SUPFAM" id="SSF53790">
    <property type="entry name" value="Tetrapyrrole methylase"/>
    <property type="match status" value="1"/>
</dbReference>
<keyword evidence="1 6" id="KW-0963">Cytoplasm</keyword>
<gene>
    <name evidence="6 8" type="primary">rsmI</name>
    <name evidence="8" type="ORF">C5Q98_06565</name>
</gene>
<comment type="subcellular location">
    <subcellularLocation>
        <location evidence="6">Cytoplasm</location>
    </subcellularLocation>
</comment>
<accession>A0A2S0KPC5</accession>
<dbReference type="PROSITE" id="PS01296">
    <property type="entry name" value="RSMI"/>
    <property type="match status" value="1"/>
</dbReference>
<proteinExistence type="inferred from homology"/>
<evidence type="ECO:0000256" key="4">
    <source>
        <dbReference type="ARBA" id="ARBA00022679"/>
    </source>
</evidence>
<dbReference type="KEGG" id="fsa:C5Q98_06565"/>
<evidence type="ECO:0000256" key="2">
    <source>
        <dbReference type="ARBA" id="ARBA00022552"/>
    </source>
</evidence>
<feature type="domain" description="Tetrapyrrole methylase" evidence="7">
    <location>
        <begin position="28"/>
        <end position="227"/>
    </location>
</feature>
<comment type="similarity">
    <text evidence="6">Belongs to the methyltransferase superfamily. RsmI family.</text>
</comment>
<evidence type="ECO:0000256" key="3">
    <source>
        <dbReference type="ARBA" id="ARBA00022603"/>
    </source>
</evidence>
<evidence type="ECO:0000256" key="1">
    <source>
        <dbReference type="ARBA" id="ARBA00022490"/>
    </source>
</evidence>
<name>A0A2S0KPC5_9FIRM</name>
<dbReference type="AlphaFoldDB" id="A0A2S0KPC5"/>
<dbReference type="CDD" id="cd11648">
    <property type="entry name" value="RsmI"/>
    <property type="match status" value="1"/>
</dbReference>
<keyword evidence="3 6" id="KW-0489">Methyltransferase</keyword>
<evidence type="ECO:0000313" key="9">
    <source>
        <dbReference type="Proteomes" id="UP000237947"/>
    </source>
</evidence>
<dbReference type="EMBL" id="CP027226">
    <property type="protein sequence ID" value="AVM42890.1"/>
    <property type="molecule type" value="Genomic_DNA"/>
</dbReference>
<dbReference type="OrthoDB" id="9809084at2"/>
<dbReference type="EC" id="2.1.1.198" evidence="6"/>
<sequence length="308" mass="34247">MRDDFIESFPKKKLQEIWESTEVEPGVLYIVGTPIGNLGDISVRALSTLAQVDTVLAEDTRTSSELLLPFGIKPHYLSFHQHNFRSRIENVIADLESGKSIAQISDAGMPTISDPGVELVDACLDAGLEVRVVPGPSASIAIVSLGGLPADDFRFVGFLPQKESDKHELLQDIKNYRGITVLYEAPHRLLQTLNDLVAAGFGQRELVVGRELTKRYEEVIRDTVENIIEYYSENKIRGEFVLLLGKTSAAEEAAQSINEEQDLKEQIEEALKADKTSKTILLELQDKSNLPKNELKKMIASIKTELEN</sequence>
<evidence type="ECO:0000313" key="8">
    <source>
        <dbReference type="EMBL" id="AVM42890.1"/>
    </source>
</evidence>
<dbReference type="PANTHER" id="PTHR46111:SF1">
    <property type="entry name" value="RIBOSOMAL RNA SMALL SUBUNIT METHYLTRANSFERASE I"/>
    <property type="match status" value="1"/>
</dbReference>
<dbReference type="NCBIfam" id="TIGR00096">
    <property type="entry name" value="16S rRNA (cytidine(1402)-2'-O)-methyltransferase"/>
    <property type="match status" value="1"/>
</dbReference>
<comment type="catalytic activity">
    <reaction evidence="6">
        <text>cytidine(1402) in 16S rRNA + S-adenosyl-L-methionine = 2'-O-methylcytidine(1402) in 16S rRNA + S-adenosyl-L-homocysteine + H(+)</text>
        <dbReference type="Rhea" id="RHEA:42924"/>
        <dbReference type="Rhea" id="RHEA-COMP:10285"/>
        <dbReference type="Rhea" id="RHEA-COMP:10286"/>
        <dbReference type="ChEBI" id="CHEBI:15378"/>
        <dbReference type="ChEBI" id="CHEBI:57856"/>
        <dbReference type="ChEBI" id="CHEBI:59789"/>
        <dbReference type="ChEBI" id="CHEBI:74495"/>
        <dbReference type="ChEBI" id="CHEBI:82748"/>
        <dbReference type="EC" id="2.1.1.198"/>
    </reaction>
</comment>
<dbReference type="Gene3D" id="3.40.1010.10">
    <property type="entry name" value="Cobalt-precorrin-4 Transmethylase, Domain 1"/>
    <property type="match status" value="1"/>
</dbReference>
<dbReference type="InterPro" id="IPR035996">
    <property type="entry name" value="4pyrrol_Methylase_sf"/>
</dbReference>
<reference evidence="9" key="1">
    <citation type="submission" date="2018-02" db="EMBL/GenBank/DDBJ databases">
        <authorList>
            <person name="Holder M.E."/>
            <person name="Ajami N.J."/>
            <person name="Petrosino J.F."/>
        </authorList>
    </citation>
    <scope>NUCLEOTIDE SEQUENCE [LARGE SCALE GENOMIC DNA]</scope>
    <source>
        <strain evidence="9">CCUG 47711</strain>
    </source>
</reference>
<dbReference type="Proteomes" id="UP000237947">
    <property type="component" value="Chromosome"/>
</dbReference>
<dbReference type="InterPro" id="IPR008189">
    <property type="entry name" value="rRNA_ssu_MeTfrase_I"/>
</dbReference>
<dbReference type="Pfam" id="PF00590">
    <property type="entry name" value="TP_methylase"/>
    <property type="match status" value="1"/>
</dbReference>
<dbReference type="PANTHER" id="PTHR46111">
    <property type="entry name" value="RIBOSOMAL RNA SMALL SUBUNIT METHYLTRANSFERASE I"/>
    <property type="match status" value="1"/>
</dbReference>
<dbReference type="RefSeq" id="WP_106012838.1">
    <property type="nucleotide sequence ID" value="NZ_CP027226.1"/>
</dbReference>
<dbReference type="PIRSF" id="PIRSF005917">
    <property type="entry name" value="MTase_YraL"/>
    <property type="match status" value="1"/>
</dbReference>
<evidence type="ECO:0000256" key="6">
    <source>
        <dbReference type="HAMAP-Rule" id="MF_01877"/>
    </source>
</evidence>
<organism evidence="8 9">
    <name type="scientific">Fastidiosipila sanguinis</name>
    <dbReference type="NCBI Taxonomy" id="236753"/>
    <lineage>
        <taxon>Bacteria</taxon>
        <taxon>Bacillati</taxon>
        <taxon>Bacillota</taxon>
        <taxon>Clostridia</taxon>
        <taxon>Eubacteriales</taxon>
        <taxon>Oscillospiraceae</taxon>
        <taxon>Fastidiosipila</taxon>
    </lineage>
</organism>
<dbReference type="InterPro" id="IPR014776">
    <property type="entry name" value="4pyrrole_Mease_sub2"/>
</dbReference>
<protein>
    <recommendedName>
        <fullName evidence="6">Ribosomal RNA small subunit methyltransferase I</fullName>
        <ecNumber evidence="6">2.1.1.198</ecNumber>
    </recommendedName>
    <alternativeName>
        <fullName evidence="6">16S rRNA 2'-O-ribose C1402 methyltransferase</fullName>
    </alternativeName>
    <alternativeName>
        <fullName evidence="6">rRNA (cytidine-2'-O-)-methyltransferase RsmI</fullName>
    </alternativeName>
</protein>
<keyword evidence="2 6" id="KW-0698">rRNA processing</keyword>
<comment type="function">
    <text evidence="6">Catalyzes the 2'-O-methylation of the ribose of cytidine 1402 (C1402) in 16S rRNA.</text>
</comment>
<dbReference type="InterPro" id="IPR000878">
    <property type="entry name" value="4pyrrol_Mease"/>
</dbReference>
<dbReference type="InterPro" id="IPR018063">
    <property type="entry name" value="SAM_MeTrfase_RsmI_CS"/>
</dbReference>
<dbReference type="GO" id="GO:0070677">
    <property type="term" value="F:rRNA (cytosine-2'-O-)-methyltransferase activity"/>
    <property type="evidence" value="ECO:0007669"/>
    <property type="project" value="UniProtKB-UniRule"/>
</dbReference>
<keyword evidence="5 6" id="KW-0949">S-adenosyl-L-methionine</keyword>
<evidence type="ECO:0000259" key="7">
    <source>
        <dbReference type="Pfam" id="PF00590"/>
    </source>
</evidence>
<dbReference type="Gene3D" id="3.30.950.10">
    <property type="entry name" value="Methyltransferase, Cobalt-precorrin-4 Transmethylase, Domain 2"/>
    <property type="match status" value="1"/>
</dbReference>
<dbReference type="HAMAP" id="MF_01877">
    <property type="entry name" value="16SrRNA_methyltr_I"/>
    <property type="match status" value="1"/>
</dbReference>
<dbReference type="InterPro" id="IPR014777">
    <property type="entry name" value="4pyrrole_Mease_sub1"/>
</dbReference>
<dbReference type="FunFam" id="3.30.950.10:FF:000002">
    <property type="entry name" value="Ribosomal RNA small subunit methyltransferase I"/>
    <property type="match status" value="1"/>
</dbReference>